<dbReference type="InterPro" id="IPR041102">
    <property type="entry name" value="UvrA_inter"/>
</dbReference>
<evidence type="ECO:0000256" key="7">
    <source>
        <dbReference type="ARBA" id="ARBA00022769"/>
    </source>
</evidence>
<evidence type="ECO:0000313" key="19">
    <source>
        <dbReference type="Proteomes" id="UP000199306"/>
    </source>
</evidence>
<keyword evidence="10" id="KW-0067">ATP-binding</keyword>
<dbReference type="InterPro" id="IPR013815">
    <property type="entry name" value="ATP_grasp_subdomain_1"/>
</dbReference>
<evidence type="ECO:0000256" key="1">
    <source>
        <dbReference type="ARBA" id="ARBA00004496"/>
    </source>
</evidence>
<evidence type="ECO:0000256" key="5">
    <source>
        <dbReference type="ARBA" id="ARBA00022741"/>
    </source>
</evidence>
<evidence type="ECO:0000256" key="12">
    <source>
        <dbReference type="ARBA" id="ARBA00023125"/>
    </source>
</evidence>
<evidence type="ECO:0000256" key="15">
    <source>
        <dbReference type="ARBA" id="ARBA00039316"/>
    </source>
</evidence>
<reference evidence="18 19" key="1">
    <citation type="submission" date="2016-10" db="EMBL/GenBank/DDBJ databases">
        <authorList>
            <person name="de Groot N.N."/>
        </authorList>
    </citation>
    <scope>NUCLEOTIDE SEQUENCE [LARGE SCALE GENOMIC DNA]</scope>
    <source>
        <strain evidence="19">E92,LMG 26720,CCM 7988</strain>
    </source>
</reference>
<dbReference type="Gene3D" id="3.40.50.300">
    <property type="entry name" value="P-loop containing nucleotide triphosphate hydrolases"/>
    <property type="match status" value="2"/>
</dbReference>
<dbReference type="NCBIfam" id="TIGR00630">
    <property type="entry name" value="uvra"/>
    <property type="match status" value="1"/>
</dbReference>
<dbReference type="Pfam" id="PF17755">
    <property type="entry name" value="UvrA_DNA-bind"/>
    <property type="match status" value="1"/>
</dbReference>
<dbReference type="GO" id="GO:0009380">
    <property type="term" value="C:excinuclease repair complex"/>
    <property type="evidence" value="ECO:0007669"/>
    <property type="project" value="InterPro"/>
</dbReference>
<keyword evidence="7" id="KW-0228">DNA excision</keyword>
<evidence type="ECO:0000256" key="14">
    <source>
        <dbReference type="ARBA" id="ARBA00038000"/>
    </source>
</evidence>
<dbReference type="Gene3D" id="1.10.8.280">
    <property type="entry name" value="ABC transporter ATPase domain-like"/>
    <property type="match status" value="1"/>
</dbReference>
<evidence type="ECO:0000259" key="17">
    <source>
        <dbReference type="PROSITE" id="PS50893"/>
    </source>
</evidence>
<evidence type="ECO:0000256" key="9">
    <source>
        <dbReference type="ARBA" id="ARBA00022833"/>
    </source>
</evidence>
<keyword evidence="6" id="KW-0227">DNA damage</keyword>
<evidence type="ECO:0000256" key="3">
    <source>
        <dbReference type="ARBA" id="ARBA00022723"/>
    </source>
</evidence>
<dbReference type="GO" id="GO:0003677">
    <property type="term" value="F:DNA binding"/>
    <property type="evidence" value="ECO:0007669"/>
    <property type="project" value="UniProtKB-KW"/>
</dbReference>
<dbReference type="GO" id="GO:0005737">
    <property type="term" value="C:cytoplasm"/>
    <property type="evidence" value="ECO:0007669"/>
    <property type="project" value="UniProtKB-SubCell"/>
</dbReference>
<dbReference type="NCBIfam" id="NF001503">
    <property type="entry name" value="PRK00349.1"/>
    <property type="match status" value="1"/>
</dbReference>
<dbReference type="GO" id="GO:0008270">
    <property type="term" value="F:zinc ion binding"/>
    <property type="evidence" value="ECO:0007669"/>
    <property type="project" value="UniProtKB-KW"/>
</dbReference>
<keyword evidence="9" id="KW-0862">Zinc</keyword>
<feature type="domain" description="ABC transporter" evidence="17">
    <location>
        <begin position="604"/>
        <end position="941"/>
    </location>
</feature>
<dbReference type="InterPro" id="IPR027417">
    <property type="entry name" value="P-loop_NTPase"/>
</dbReference>
<evidence type="ECO:0000256" key="8">
    <source>
        <dbReference type="ARBA" id="ARBA00022771"/>
    </source>
</evidence>
<proteinExistence type="inferred from homology"/>
<evidence type="ECO:0000256" key="11">
    <source>
        <dbReference type="ARBA" id="ARBA00022881"/>
    </source>
</evidence>
<dbReference type="GO" id="GO:0004518">
    <property type="term" value="F:nuclease activity"/>
    <property type="evidence" value="ECO:0007669"/>
    <property type="project" value="UniProtKB-KW"/>
</dbReference>
<dbReference type="OrthoDB" id="9809851at2"/>
<dbReference type="RefSeq" id="WP_092014778.1">
    <property type="nucleotide sequence ID" value="NZ_FOXH01000003.1"/>
</dbReference>
<dbReference type="Proteomes" id="UP000199306">
    <property type="component" value="Unassembled WGS sequence"/>
</dbReference>
<dbReference type="InterPro" id="IPR003439">
    <property type="entry name" value="ABC_transporter-like_ATP-bd"/>
</dbReference>
<dbReference type="PROSITE" id="PS00211">
    <property type="entry name" value="ABC_TRANSPORTER_1"/>
    <property type="match status" value="2"/>
</dbReference>
<dbReference type="STRING" id="1079859.SAMN04515674_103406"/>
<dbReference type="GO" id="GO:0006289">
    <property type="term" value="P:nucleotide-excision repair"/>
    <property type="evidence" value="ECO:0007669"/>
    <property type="project" value="InterPro"/>
</dbReference>
<dbReference type="FunFam" id="1.20.1580.10:FF:000002">
    <property type="entry name" value="UvrABC system protein A"/>
    <property type="match status" value="1"/>
</dbReference>
<dbReference type="SUPFAM" id="SSF52540">
    <property type="entry name" value="P-loop containing nucleoside triphosphate hydrolases"/>
    <property type="match status" value="2"/>
</dbReference>
<name>A0A1I5QY49_9BACT</name>
<dbReference type="PROSITE" id="PS50893">
    <property type="entry name" value="ABC_TRANSPORTER_2"/>
    <property type="match status" value="2"/>
</dbReference>
<feature type="domain" description="ABC transporter" evidence="17">
    <location>
        <begin position="305"/>
        <end position="600"/>
    </location>
</feature>
<evidence type="ECO:0000256" key="10">
    <source>
        <dbReference type="ARBA" id="ARBA00022840"/>
    </source>
</evidence>
<dbReference type="PANTHER" id="PTHR43152">
    <property type="entry name" value="UVRABC SYSTEM PROTEIN A"/>
    <property type="match status" value="1"/>
</dbReference>
<keyword evidence="11" id="KW-0267">Excision nuclease</keyword>
<evidence type="ECO:0000313" key="18">
    <source>
        <dbReference type="EMBL" id="SFP50736.1"/>
    </source>
</evidence>
<keyword evidence="13" id="KW-0234">DNA repair</keyword>
<dbReference type="GO" id="GO:0016887">
    <property type="term" value="F:ATP hydrolysis activity"/>
    <property type="evidence" value="ECO:0007669"/>
    <property type="project" value="InterPro"/>
</dbReference>
<gene>
    <name evidence="18" type="ORF">SAMN04515674_103406</name>
</gene>
<keyword evidence="5" id="KW-0547">Nucleotide-binding</keyword>
<keyword evidence="19" id="KW-1185">Reference proteome</keyword>
<accession>A0A1I5QY49</accession>
<keyword evidence="8" id="KW-0863">Zinc-finger</keyword>
<dbReference type="Pfam" id="PF17760">
    <property type="entry name" value="UvrA_inter"/>
    <property type="match status" value="1"/>
</dbReference>
<keyword evidence="12" id="KW-0238">DNA-binding</keyword>
<evidence type="ECO:0000256" key="13">
    <source>
        <dbReference type="ARBA" id="ARBA00023204"/>
    </source>
</evidence>
<dbReference type="GO" id="GO:0005524">
    <property type="term" value="F:ATP binding"/>
    <property type="evidence" value="ECO:0007669"/>
    <property type="project" value="UniProtKB-KW"/>
</dbReference>
<comment type="similarity">
    <text evidence="14">Belongs to the ABC transporter superfamily. UvrA family.</text>
</comment>
<dbReference type="Gene3D" id="1.20.1580.10">
    <property type="entry name" value="ABC transporter ATPase like domain"/>
    <property type="match status" value="2"/>
</dbReference>
<dbReference type="EMBL" id="FOXH01000003">
    <property type="protein sequence ID" value="SFP50736.1"/>
    <property type="molecule type" value="Genomic_DNA"/>
</dbReference>
<keyword evidence="4" id="KW-0677">Repeat</keyword>
<dbReference type="AlphaFoldDB" id="A0A1I5QY49"/>
<organism evidence="18 19">
    <name type="scientific">Pseudarcicella hirudinis</name>
    <dbReference type="NCBI Taxonomy" id="1079859"/>
    <lineage>
        <taxon>Bacteria</taxon>
        <taxon>Pseudomonadati</taxon>
        <taxon>Bacteroidota</taxon>
        <taxon>Cytophagia</taxon>
        <taxon>Cytophagales</taxon>
        <taxon>Flectobacillaceae</taxon>
        <taxon>Pseudarcicella</taxon>
    </lineage>
</organism>
<dbReference type="InterPro" id="IPR017871">
    <property type="entry name" value="ABC_transporter-like_CS"/>
</dbReference>
<evidence type="ECO:0000256" key="4">
    <source>
        <dbReference type="ARBA" id="ARBA00022737"/>
    </source>
</evidence>
<evidence type="ECO:0000256" key="6">
    <source>
        <dbReference type="ARBA" id="ARBA00022763"/>
    </source>
</evidence>
<keyword evidence="3" id="KW-0479">Metal-binding</keyword>
<evidence type="ECO:0000256" key="2">
    <source>
        <dbReference type="ARBA" id="ARBA00022490"/>
    </source>
</evidence>
<protein>
    <recommendedName>
        <fullName evidence="15">UvrABC system protein A</fullName>
    </recommendedName>
    <alternativeName>
        <fullName evidence="16">Excinuclease ABC subunit A</fullName>
    </alternativeName>
</protein>
<dbReference type="Gene3D" id="3.30.1490.20">
    <property type="entry name" value="ATP-grasp fold, A domain"/>
    <property type="match status" value="1"/>
</dbReference>
<comment type="subcellular location">
    <subcellularLocation>
        <location evidence="1">Cytoplasm</location>
    </subcellularLocation>
</comment>
<dbReference type="InterPro" id="IPR041552">
    <property type="entry name" value="UvrA_DNA-bd"/>
</dbReference>
<sequence length="947" mass="106095">MKEVDTFDINGHEQIEILGAREHNLKNIDLSIPRNKLVVFTGISGSGKSSLAFDTIYAEGQRRYMESFSAYARSFIGNMERPDVDKINGLSPVISIEQKTTSKNPRSTVGTVTEIYDFMRLLFARTAEAFSYVSGEKMIKQSVDQIIDIILQSFDNRKVILLAPVVKGRKGHYRELFLQIAKLGYTKVRVDGVVMEIEPKMQLDRFKVHDIEIVIDRLIVKEEDRFRISQSVQTALNQGKGLMMLCDDKGNIQNFSKTLMDPVSGISYDEPAPNTFSFNSPYGACPTCNGLGMVEEITESSIIPDHSLSISRGAIAPIGEYRELWIFKQLEVLLKPFKVSLSTPISKFPQEAIEIMLYGTDEPVPLPSKKYEGTEWNTKYEGIINFLKRQQESGSEKIQDWLKDFMVVKTCPTCNGMRLKQEALHFKIDHKNISELARMDITELSAWFENLEDRLSDRQNQIAREVLKEIRKRIGFLTGIGLEYLTLNRAMRTLSGGESQRIRLATQIGTQLVGVLYIMDEPSIGLHQRDNVKLIQALKDLRDLGNTVLVVEHDKDMMLESDYIVDIGPGAGRHGGQIVGKGTPDEFLKNNSQTANYLSGKVAIHVPKQRRKGNGNVLTIKGATGNNLRNVTLKLPLGKMICITGVSGSGKSSLIHETMYPILNRHFYNAKREPMPHESVEGLEHLDKVIEVDQSPIGRTPRSNPATYTGMFSDIRTLFCELPESKIRGYKAGRFSFNVKGGRCETCEGAGMKKIEMEFLPDVHVACETCKGKRFNRETLEVRFKGKSIADILDMTVEQAVTFFENQPKILRKVQTLSDVGLGYITLGQHATTLSGGEAQRVKLAEELSKKDTGKTMYILDEPTTGLHFQDISHLLDVLNKLADKGNTVLIIEHNLDVIKVSDHIIDLGPEGGNKGGQIIAEGSPEEVAKSKKSYTAKFLKAELEMK</sequence>
<dbReference type="InterPro" id="IPR004602">
    <property type="entry name" value="UvrA"/>
</dbReference>
<dbReference type="PANTHER" id="PTHR43152:SF3">
    <property type="entry name" value="UVRABC SYSTEM PROTEIN A"/>
    <property type="match status" value="1"/>
</dbReference>
<evidence type="ECO:0000256" key="16">
    <source>
        <dbReference type="ARBA" id="ARBA00042156"/>
    </source>
</evidence>
<dbReference type="CDD" id="cd03271">
    <property type="entry name" value="ABC_UvrA_II"/>
    <property type="match status" value="1"/>
</dbReference>
<keyword evidence="2" id="KW-0963">Cytoplasm</keyword>